<dbReference type="Pfam" id="PF16949">
    <property type="entry name" value="ABC_tran_2"/>
    <property type="match status" value="1"/>
</dbReference>
<evidence type="ECO:0000313" key="2">
    <source>
        <dbReference type="EMBL" id="MFC0523423.1"/>
    </source>
</evidence>
<feature type="transmembrane region" description="Helical" evidence="1">
    <location>
        <begin position="186"/>
        <end position="205"/>
    </location>
</feature>
<evidence type="ECO:0000256" key="1">
    <source>
        <dbReference type="SAM" id="Phobius"/>
    </source>
</evidence>
<feature type="transmembrane region" description="Helical" evidence="1">
    <location>
        <begin position="145"/>
        <end position="174"/>
    </location>
</feature>
<keyword evidence="1" id="KW-1133">Transmembrane helix</keyword>
<feature type="transmembrane region" description="Helical" evidence="1">
    <location>
        <begin position="365"/>
        <end position="387"/>
    </location>
</feature>
<dbReference type="Proteomes" id="UP001589836">
    <property type="component" value="Unassembled WGS sequence"/>
</dbReference>
<feature type="transmembrane region" description="Helical" evidence="1">
    <location>
        <begin position="324"/>
        <end position="345"/>
    </location>
</feature>
<feature type="transmembrane region" description="Helical" evidence="1">
    <location>
        <begin position="439"/>
        <end position="464"/>
    </location>
</feature>
<dbReference type="RefSeq" id="WP_377346196.1">
    <property type="nucleotide sequence ID" value="NZ_JBHLTP010000004.1"/>
</dbReference>
<feature type="transmembrane region" description="Helical" evidence="1">
    <location>
        <begin position="511"/>
        <end position="529"/>
    </location>
</feature>
<feature type="transmembrane region" description="Helical" evidence="1">
    <location>
        <begin position="115"/>
        <end position="139"/>
    </location>
</feature>
<proteinExistence type="predicted"/>
<feature type="transmembrane region" description="Helical" evidence="1">
    <location>
        <begin position="408"/>
        <end position="433"/>
    </location>
</feature>
<accession>A0ABV6LMC5</accession>
<evidence type="ECO:0000313" key="3">
    <source>
        <dbReference type="Proteomes" id="UP001589836"/>
    </source>
</evidence>
<dbReference type="InterPro" id="IPR031599">
    <property type="entry name" value="ABC_tran_2"/>
</dbReference>
<feature type="transmembrane region" description="Helical" evidence="1">
    <location>
        <begin position="251"/>
        <end position="273"/>
    </location>
</feature>
<dbReference type="EMBL" id="JBHLTP010000004">
    <property type="protein sequence ID" value="MFC0523423.1"/>
    <property type="molecule type" value="Genomic_DNA"/>
</dbReference>
<keyword evidence="1" id="KW-0812">Transmembrane</keyword>
<protein>
    <recommendedName>
        <fullName evidence="4">ABC transporter permease</fullName>
    </recommendedName>
</protein>
<sequence length="548" mass="61233">MNRTKILFKTMMKLYFSAIFKTEKAKVSAFLVFLAMLPIGALLLVSLSSLMSVAYSILEPANQQSLILAIAFLITGLLLLLLSVPAGLTAFYFSDDIENYLPMPFHPYQILIGKSLPPLLTTYALGALMLVPVLGIYGSLDGIRIFYIINSLFIFLLFPLIPFILSSLLVMFLMRFANISKNKDRIRVLAGVFSLAFVVGINVVVRLNTDSGGVAQETGKWMEQQDHFLWNITKILPNVYIGTKALSTSGWVSLLFLFLFILCTLVLVGLFIWGGQKLYYKGVLGLSGSGKGKVVANIEQTSISRSVIRTYTLKEIRTIFRTPAFFINCIVQGLFAPMLLLIILFMDDGLGSMAPSLSTMEDKSILLAAFFFSVFVLGSNPTASSAISRDGPRWFVNLYLPIQPLTIIYGKAIAAMIIEGITIIILTLLFVFFLPVPPLVITLWAILIVAASWFSSLIGIYYDLDDPKLEWLDEQEVFKTRFTPLISFVVQLFSLGCVVLVVWLLPFINNVWGVFLLMGITLAVAIWIADHRLQKKVKEQYCLIYEKQ</sequence>
<keyword evidence="1" id="KW-0472">Membrane</keyword>
<reference evidence="2 3" key="1">
    <citation type="submission" date="2024-09" db="EMBL/GenBank/DDBJ databases">
        <authorList>
            <person name="Sun Q."/>
            <person name="Mori K."/>
        </authorList>
    </citation>
    <scope>NUCLEOTIDE SEQUENCE [LARGE SCALE GENOMIC DNA]</scope>
    <source>
        <strain evidence="2 3">NCAIM B.02529</strain>
    </source>
</reference>
<gene>
    <name evidence="2" type="ORF">ACFFGV_07480</name>
</gene>
<keyword evidence="3" id="KW-1185">Reference proteome</keyword>
<organism evidence="2 3">
    <name type="scientific">Pontibacillus salicampi</name>
    <dbReference type="NCBI Taxonomy" id="1449801"/>
    <lineage>
        <taxon>Bacteria</taxon>
        <taxon>Bacillati</taxon>
        <taxon>Bacillota</taxon>
        <taxon>Bacilli</taxon>
        <taxon>Bacillales</taxon>
        <taxon>Bacillaceae</taxon>
        <taxon>Pontibacillus</taxon>
    </lineage>
</organism>
<feature type="transmembrane region" description="Helical" evidence="1">
    <location>
        <begin position="66"/>
        <end position="94"/>
    </location>
</feature>
<name>A0ABV6LMC5_9BACI</name>
<comment type="caution">
    <text evidence="2">The sequence shown here is derived from an EMBL/GenBank/DDBJ whole genome shotgun (WGS) entry which is preliminary data.</text>
</comment>
<evidence type="ECO:0008006" key="4">
    <source>
        <dbReference type="Google" id="ProtNLM"/>
    </source>
</evidence>
<feature type="transmembrane region" description="Helical" evidence="1">
    <location>
        <begin position="485"/>
        <end position="505"/>
    </location>
</feature>